<dbReference type="Proteomes" id="UP000192713">
    <property type="component" value="Unassembled WGS sequence"/>
</dbReference>
<protein>
    <recommendedName>
        <fullName evidence="3">Head-to-tail stopper</fullName>
    </recommendedName>
</protein>
<reference evidence="1 2" key="1">
    <citation type="submission" date="2017-02" db="EMBL/GenBank/DDBJ databases">
        <title>The new phylogeny of genus Mycobacterium.</title>
        <authorList>
            <person name="Tortoli E."/>
            <person name="Trovato A."/>
            <person name="Cirillo D.M."/>
        </authorList>
    </citation>
    <scope>NUCLEOTIDE SEQUENCE [LARGE SCALE GENOMIC DNA]</scope>
    <source>
        <strain evidence="1 2">DSM 45093</strain>
    </source>
</reference>
<dbReference type="EMBL" id="MVHU01000035">
    <property type="protein sequence ID" value="ORA77186.1"/>
    <property type="molecule type" value="Genomic_DNA"/>
</dbReference>
<accession>A0A1X0DXL9</accession>
<evidence type="ECO:0000313" key="2">
    <source>
        <dbReference type="Proteomes" id="UP000192713"/>
    </source>
</evidence>
<evidence type="ECO:0000313" key="1">
    <source>
        <dbReference type="EMBL" id="ORA77186.1"/>
    </source>
</evidence>
<organism evidence="1 2">
    <name type="scientific">Mycolicibacter kumamotonensis</name>
    <dbReference type="NCBI Taxonomy" id="354243"/>
    <lineage>
        <taxon>Bacteria</taxon>
        <taxon>Bacillati</taxon>
        <taxon>Actinomycetota</taxon>
        <taxon>Actinomycetes</taxon>
        <taxon>Mycobacteriales</taxon>
        <taxon>Mycobacteriaceae</taxon>
        <taxon>Mycolicibacter</taxon>
    </lineage>
</organism>
<dbReference type="AlphaFoldDB" id="A0A1X0DXL9"/>
<proteinExistence type="predicted"/>
<dbReference type="Gene3D" id="2.40.10.270">
    <property type="entry name" value="Bacteriophage SPP1 head-tail adaptor protein"/>
    <property type="match status" value="1"/>
</dbReference>
<sequence>MGLGQLVERALLMFPTPFTVQRVRRTRSGENALGQPTYTETVKNVAVCSIQPTSQSEQYTAALAGRTVTDLKITCPTNDFQANDAVVVDGVTYEVDGQIADYTHGWHGWKPGYTIRLRRVTDA</sequence>
<dbReference type="InterPro" id="IPR038666">
    <property type="entry name" value="SSP1_head-tail_sf"/>
</dbReference>
<evidence type="ECO:0008006" key="3">
    <source>
        <dbReference type="Google" id="ProtNLM"/>
    </source>
</evidence>
<gene>
    <name evidence="1" type="ORF">BST28_18890</name>
</gene>
<name>A0A1X0DXL9_9MYCO</name>
<dbReference type="RefSeq" id="WP_083082333.1">
    <property type="nucleotide sequence ID" value="NZ_MVHU01000035.1"/>
</dbReference>
<comment type="caution">
    <text evidence="1">The sequence shown here is derived from an EMBL/GenBank/DDBJ whole genome shotgun (WGS) entry which is preliminary data.</text>
</comment>